<feature type="region of interest" description="Disordered" evidence="15">
    <location>
        <begin position="27"/>
        <end position="57"/>
    </location>
</feature>
<sequence length="331" mass="37427">MSVRRSSRLVKSSTDLIEESVMPTITEGRRRKRQSIINEATTTTTKTTTKKTKRVKKEDIINSSGEPKNWRIVFQRIKEYREKVPAPVDTMGCERLAETDVPERVSRFQTLVSLMLSSQTKDTVTSVAVKKLQKGLPGGLCLESILNVDESVLDNYIQSVGFHTKKASYIKRVAVILRDKYDGDIPDTIEGLTSLPGVGPKMGYLTLQCAWKKNLGIGVDIHVHRITNRLAWCNTMKGTPEDTRKSLESWLPKEHWREINPMLVGFGQVTCLPRGPRCFECPVNDLCPSAETKKVRVKKEVIKKEEIEIEQAIPVPADTDIPLIKNEPLDW</sequence>
<comment type="subcellular location">
    <subcellularLocation>
        <location evidence="14">Nucleus</location>
    </subcellularLocation>
    <subcellularLocation>
        <location evidence="14">Mitochondrion</location>
    </subcellularLocation>
</comment>
<dbReference type="Gene3D" id="1.10.340.30">
    <property type="entry name" value="Hypothetical protein, domain 2"/>
    <property type="match status" value="1"/>
</dbReference>
<dbReference type="PANTHER" id="PTHR43286">
    <property type="entry name" value="ENDONUCLEASE III-LIKE PROTEIN 1"/>
    <property type="match status" value="1"/>
</dbReference>
<comment type="catalytic activity">
    <reaction evidence="13 14">
        <text>2'-deoxyribonucleotide-(2'-deoxyribose 5'-phosphate)-2'-deoxyribonucleotide-DNA = a 3'-end 2'-deoxyribonucleotide-(2,3-dehydro-2,3-deoxyribose 5'-phosphate)-DNA + a 5'-end 5'-phospho-2'-deoxyribonucleoside-DNA + H(+)</text>
        <dbReference type="Rhea" id="RHEA:66592"/>
        <dbReference type="Rhea" id="RHEA-COMP:13180"/>
        <dbReference type="Rhea" id="RHEA-COMP:16897"/>
        <dbReference type="Rhea" id="RHEA-COMP:17067"/>
        <dbReference type="ChEBI" id="CHEBI:15378"/>
        <dbReference type="ChEBI" id="CHEBI:136412"/>
        <dbReference type="ChEBI" id="CHEBI:157695"/>
        <dbReference type="ChEBI" id="CHEBI:167181"/>
        <dbReference type="EC" id="4.2.99.18"/>
    </reaction>
</comment>
<evidence type="ECO:0000256" key="11">
    <source>
        <dbReference type="ARBA" id="ARBA00023239"/>
    </source>
</evidence>
<dbReference type="InterPro" id="IPR003265">
    <property type="entry name" value="HhH-GPD_domain"/>
</dbReference>
<comment type="cofactor">
    <cofactor evidence="1">
        <name>[4Fe-4S] cluster</name>
        <dbReference type="ChEBI" id="CHEBI:49883"/>
    </cofactor>
</comment>
<dbReference type="SMART" id="SM00478">
    <property type="entry name" value="ENDO3c"/>
    <property type="match status" value="1"/>
</dbReference>
<dbReference type="AlphaFoldDB" id="A0A8H7ES07"/>
<dbReference type="PANTHER" id="PTHR43286:SF1">
    <property type="entry name" value="ENDONUCLEASE III-LIKE PROTEIN 1"/>
    <property type="match status" value="1"/>
</dbReference>
<evidence type="ECO:0000256" key="4">
    <source>
        <dbReference type="ARBA" id="ARBA00022723"/>
    </source>
</evidence>
<dbReference type="FunFam" id="1.10.340.30:FF:000005">
    <property type="entry name" value="Endonuclease III-like protein 1"/>
    <property type="match status" value="1"/>
</dbReference>
<dbReference type="GO" id="GO:0140078">
    <property type="term" value="F:class I DNA-(apurinic or apyrimidinic site) endonuclease activity"/>
    <property type="evidence" value="ECO:0007669"/>
    <property type="project" value="UniProtKB-EC"/>
</dbReference>
<evidence type="ECO:0000256" key="7">
    <source>
        <dbReference type="ARBA" id="ARBA00022946"/>
    </source>
</evidence>
<keyword evidence="11 14" id="KW-0456">Lyase</keyword>
<dbReference type="GO" id="GO:0051539">
    <property type="term" value="F:4 iron, 4 sulfur cluster binding"/>
    <property type="evidence" value="ECO:0007669"/>
    <property type="project" value="UniProtKB-KW"/>
</dbReference>
<evidence type="ECO:0000256" key="8">
    <source>
        <dbReference type="ARBA" id="ARBA00023004"/>
    </source>
</evidence>
<dbReference type="InterPro" id="IPR003651">
    <property type="entry name" value="Endonuclease3_FeS-loop_motif"/>
</dbReference>
<evidence type="ECO:0000259" key="16">
    <source>
        <dbReference type="SMART" id="SM00478"/>
    </source>
</evidence>
<keyword evidence="5 14" id="KW-0227">DNA damage</keyword>
<evidence type="ECO:0000256" key="2">
    <source>
        <dbReference type="ARBA" id="ARBA00008343"/>
    </source>
</evidence>
<dbReference type="EC" id="4.2.99.18" evidence="14"/>
<keyword evidence="7" id="KW-0809">Transit peptide</keyword>
<dbReference type="InterPro" id="IPR004036">
    <property type="entry name" value="Endonuclease-III-like_CS2"/>
</dbReference>
<dbReference type="InterPro" id="IPR023170">
    <property type="entry name" value="HhH_base_excis_C"/>
</dbReference>
<dbReference type="Pfam" id="PF00730">
    <property type="entry name" value="HhH-GPD"/>
    <property type="match status" value="1"/>
</dbReference>
<feature type="domain" description="HhH-GPD" evidence="16">
    <location>
        <begin position="116"/>
        <end position="269"/>
    </location>
</feature>
<dbReference type="InterPro" id="IPR011257">
    <property type="entry name" value="DNA_glycosylase"/>
</dbReference>
<dbReference type="GO" id="GO:0006289">
    <property type="term" value="P:nucleotide-excision repair"/>
    <property type="evidence" value="ECO:0007669"/>
    <property type="project" value="TreeGrafter"/>
</dbReference>
<keyword evidence="6 14" id="KW-0378">Hydrolase</keyword>
<dbReference type="EMBL" id="JABAYA010000047">
    <property type="protein sequence ID" value="KAF7727909.1"/>
    <property type="molecule type" value="Genomic_DNA"/>
</dbReference>
<dbReference type="GO" id="GO:0003677">
    <property type="term" value="F:DNA binding"/>
    <property type="evidence" value="ECO:0007669"/>
    <property type="project" value="UniProtKB-UniRule"/>
</dbReference>
<dbReference type="GO" id="GO:0005634">
    <property type="term" value="C:nucleus"/>
    <property type="evidence" value="ECO:0007669"/>
    <property type="project" value="UniProtKB-SubCell"/>
</dbReference>
<dbReference type="Gene3D" id="1.10.1670.10">
    <property type="entry name" value="Helix-hairpin-Helix base-excision DNA repair enzymes (C-terminal)"/>
    <property type="match status" value="1"/>
</dbReference>
<evidence type="ECO:0000256" key="9">
    <source>
        <dbReference type="ARBA" id="ARBA00023014"/>
    </source>
</evidence>
<dbReference type="HAMAP" id="MF_03183">
    <property type="entry name" value="Endonuclease_III_Nth"/>
    <property type="match status" value="1"/>
</dbReference>
<dbReference type="SUPFAM" id="SSF48150">
    <property type="entry name" value="DNA-glycosylase"/>
    <property type="match status" value="1"/>
</dbReference>
<dbReference type="InterPro" id="IPR000445">
    <property type="entry name" value="HhH_motif"/>
</dbReference>
<keyword evidence="8" id="KW-0408">Iron</keyword>
<dbReference type="Proteomes" id="UP000605846">
    <property type="component" value="Unassembled WGS sequence"/>
</dbReference>
<dbReference type="GO" id="GO:0000703">
    <property type="term" value="F:oxidized pyrimidine nucleobase lesion DNA N-glycosylase activity"/>
    <property type="evidence" value="ECO:0007669"/>
    <property type="project" value="UniProtKB-UniRule"/>
</dbReference>
<evidence type="ECO:0000256" key="1">
    <source>
        <dbReference type="ARBA" id="ARBA00001966"/>
    </source>
</evidence>
<dbReference type="GO" id="GO:0046872">
    <property type="term" value="F:metal ion binding"/>
    <property type="evidence" value="ECO:0007669"/>
    <property type="project" value="UniProtKB-KW"/>
</dbReference>
<dbReference type="CDD" id="cd00056">
    <property type="entry name" value="ENDO3c"/>
    <property type="match status" value="1"/>
</dbReference>
<dbReference type="PROSITE" id="PS01155">
    <property type="entry name" value="ENDONUCLEASE_III_2"/>
    <property type="match status" value="1"/>
</dbReference>
<evidence type="ECO:0000256" key="15">
    <source>
        <dbReference type="SAM" id="MobiDB-lite"/>
    </source>
</evidence>
<dbReference type="GO" id="GO:0006285">
    <property type="term" value="P:base-excision repair, AP site formation"/>
    <property type="evidence" value="ECO:0007669"/>
    <property type="project" value="UniProtKB-UniRule"/>
</dbReference>
<keyword evidence="4" id="KW-0479">Metal-binding</keyword>
<accession>A0A8H7ES07</accession>
<keyword evidence="18" id="KW-1185">Reference proteome</keyword>
<keyword evidence="12 14" id="KW-0326">Glycosidase</keyword>
<comment type="caution">
    <text evidence="14">Lacks conserved residue(s) required for the propagation of feature annotation.</text>
</comment>
<evidence type="ECO:0000256" key="14">
    <source>
        <dbReference type="HAMAP-Rule" id="MF_03183"/>
    </source>
</evidence>
<keyword evidence="14" id="KW-0496">Mitochondrion</keyword>
<keyword evidence="3" id="KW-0004">4Fe-4S</keyword>
<evidence type="ECO:0000256" key="3">
    <source>
        <dbReference type="ARBA" id="ARBA00022485"/>
    </source>
</evidence>
<dbReference type="Pfam" id="PF00633">
    <property type="entry name" value="HHH"/>
    <property type="match status" value="1"/>
</dbReference>
<keyword evidence="10 14" id="KW-0234">DNA repair</keyword>
<evidence type="ECO:0000256" key="10">
    <source>
        <dbReference type="ARBA" id="ARBA00023204"/>
    </source>
</evidence>
<name>A0A8H7ES07_9FUNG</name>
<dbReference type="EC" id="3.2.2.-" evidence="14"/>
<proteinExistence type="inferred from homology"/>
<reference evidence="17" key="1">
    <citation type="submission" date="2020-01" db="EMBL/GenBank/DDBJ databases">
        <title>Genome Sequencing of Three Apophysomyces-Like Fungal Strains Confirms a Novel Fungal Genus in the Mucoromycota with divergent Burkholderia-like Endosymbiotic Bacteria.</title>
        <authorList>
            <person name="Stajich J.E."/>
            <person name="Macias A.M."/>
            <person name="Carter-House D."/>
            <person name="Lovett B."/>
            <person name="Kasson L.R."/>
            <person name="Berry K."/>
            <person name="Grigoriev I."/>
            <person name="Chang Y."/>
            <person name="Spatafora J."/>
            <person name="Kasson M.T."/>
        </authorList>
    </citation>
    <scope>NUCLEOTIDE SEQUENCE</scope>
    <source>
        <strain evidence="17">NRRL A-21654</strain>
    </source>
</reference>
<gene>
    <name evidence="17" type="primary">NTG2</name>
    <name evidence="14" type="synonym">NTH1</name>
    <name evidence="17" type="ORF">EC973_006908</name>
</gene>
<evidence type="ECO:0000313" key="18">
    <source>
        <dbReference type="Proteomes" id="UP000605846"/>
    </source>
</evidence>
<evidence type="ECO:0000256" key="13">
    <source>
        <dbReference type="ARBA" id="ARBA00044632"/>
    </source>
</evidence>
<evidence type="ECO:0000313" key="17">
    <source>
        <dbReference type="EMBL" id="KAF7727909.1"/>
    </source>
</evidence>
<dbReference type="InterPro" id="IPR030841">
    <property type="entry name" value="NTH1"/>
</dbReference>
<comment type="similarity">
    <text evidence="2 14">Belongs to the Nth/MutY family.</text>
</comment>
<comment type="function">
    <text evidence="14">Bifunctional DNA N-glycosylase with associated apurinic/apyrimidinic (AP) lyase function that catalyzes the first step in base excision repair (BER), the primary repair pathway for the repair of oxidative DNA damage. The DNA N-glycosylase activity releases the damaged DNA base from DNA by cleaving the N-glycosidic bond, leaving an AP site. The AP lyase activity cleaves the phosphodiester bond 3' to the AP site by a beta-elimination. Primarily recognizes and repairs oxidative base damage of pyrimidines.</text>
</comment>
<keyword evidence="9" id="KW-0411">Iron-sulfur</keyword>
<comment type="caution">
    <text evidence="17">The sequence shown here is derived from an EMBL/GenBank/DDBJ whole genome shotgun (WGS) entry which is preliminary data.</text>
</comment>
<evidence type="ECO:0000256" key="5">
    <source>
        <dbReference type="ARBA" id="ARBA00022763"/>
    </source>
</evidence>
<protein>
    <recommendedName>
        <fullName evidence="14">Endonuclease III homolog</fullName>
        <ecNumber evidence="14">3.2.2.-</ecNumber>
        <ecNumber evidence="14">4.2.99.18</ecNumber>
    </recommendedName>
    <alternativeName>
        <fullName evidence="14">Bifunctional DNA N-glycosylase/DNA-(apurinic or apyrimidinic site) lyase</fullName>
        <shortName evidence="14">DNA glycosylase/AP lyase</shortName>
    </alternativeName>
</protein>
<dbReference type="OrthoDB" id="2099276at2759"/>
<dbReference type="GO" id="GO:0005739">
    <property type="term" value="C:mitochondrion"/>
    <property type="evidence" value="ECO:0007669"/>
    <property type="project" value="UniProtKB-SubCell"/>
</dbReference>
<evidence type="ECO:0000256" key="6">
    <source>
        <dbReference type="ARBA" id="ARBA00022801"/>
    </source>
</evidence>
<evidence type="ECO:0000256" key="12">
    <source>
        <dbReference type="ARBA" id="ARBA00023295"/>
    </source>
</evidence>
<dbReference type="SMART" id="SM00525">
    <property type="entry name" value="FES"/>
    <property type="match status" value="1"/>
</dbReference>
<keyword evidence="14" id="KW-0539">Nucleus</keyword>
<organism evidence="17 18">
    <name type="scientific">Apophysomyces ossiformis</name>
    <dbReference type="NCBI Taxonomy" id="679940"/>
    <lineage>
        <taxon>Eukaryota</taxon>
        <taxon>Fungi</taxon>
        <taxon>Fungi incertae sedis</taxon>
        <taxon>Mucoromycota</taxon>
        <taxon>Mucoromycotina</taxon>
        <taxon>Mucoromycetes</taxon>
        <taxon>Mucorales</taxon>
        <taxon>Mucorineae</taxon>
        <taxon>Mucoraceae</taxon>
        <taxon>Apophysomyces</taxon>
    </lineage>
</organism>